<accession>A0A9D4ULX7</accession>
<dbReference type="EMBL" id="JABFUD020000014">
    <property type="protein sequence ID" value="KAI5070324.1"/>
    <property type="molecule type" value="Genomic_DNA"/>
</dbReference>
<dbReference type="Proteomes" id="UP000886520">
    <property type="component" value="Chromosome 14"/>
</dbReference>
<dbReference type="OrthoDB" id="1883487at2759"/>
<evidence type="ECO:0000313" key="1">
    <source>
        <dbReference type="EMBL" id="KAI5070324.1"/>
    </source>
</evidence>
<dbReference type="InterPro" id="IPR012511">
    <property type="entry name" value="AdoMetDC_leader"/>
</dbReference>
<protein>
    <submittedName>
        <fullName evidence="1">Uncharacterized protein</fullName>
    </submittedName>
</protein>
<gene>
    <name evidence="1" type="ORF">GOP47_0014667</name>
</gene>
<reference evidence="1" key="1">
    <citation type="submission" date="2021-01" db="EMBL/GenBank/DDBJ databases">
        <title>Adiantum capillus-veneris genome.</title>
        <authorList>
            <person name="Fang Y."/>
            <person name="Liao Q."/>
        </authorList>
    </citation>
    <scope>NUCLEOTIDE SEQUENCE</scope>
    <source>
        <strain evidence="1">H3</strain>
        <tissue evidence="1">Leaf</tissue>
    </source>
</reference>
<comment type="caution">
    <text evidence="1">The sequence shown here is derived from an EMBL/GenBank/DDBJ whole genome shotgun (WGS) entry which is preliminary data.</text>
</comment>
<proteinExistence type="predicted"/>
<organism evidence="1 2">
    <name type="scientific">Adiantum capillus-veneris</name>
    <name type="common">Maidenhair fern</name>
    <dbReference type="NCBI Taxonomy" id="13818"/>
    <lineage>
        <taxon>Eukaryota</taxon>
        <taxon>Viridiplantae</taxon>
        <taxon>Streptophyta</taxon>
        <taxon>Embryophyta</taxon>
        <taxon>Tracheophyta</taxon>
        <taxon>Polypodiopsida</taxon>
        <taxon>Polypodiidae</taxon>
        <taxon>Polypodiales</taxon>
        <taxon>Pteridineae</taxon>
        <taxon>Pteridaceae</taxon>
        <taxon>Vittarioideae</taxon>
        <taxon>Adiantum</taxon>
    </lineage>
</organism>
<dbReference type="AlphaFoldDB" id="A0A9D4ULX7"/>
<sequence length="158" mass="17470">MASTAYAGDREEPGRFAQLAWGRCSDEKPARLQHESNGCDHAKFGAVLSAYVADQGKRKKVAVLARSYLEIESLKPAKEETKLDEKMGLSASLKANHLIGIYGTPALGYKIEDVRPRGDIERFHSPAYSNLTQVNTTCMGMTRDKQNACRVENKCFAD</sequence>
<keyword evidence="2" id="KW-1185">Reference proteome</keyword>
<feature type="non-terminal residue" evidence="1">
    <location>
        <position position="158"/>
    </location>
</feature>
<name>A0A9D4ULX7_ADICA</name>
<dbReference type="Pfam" id="PF08132">
    <property type="entry name" value="AdoMetDC_leader"/>
    <property type="match status" value="1"/>
</dbReference>
<evidence type="ECO:0000313" key="2">
    <source>
        <dbReference type="Proteomes" id="UP000886520"/>
    </source>
</evidence>